<comment type="caution">
    <text evidence="1">The sequence shown here is derived from an EMBL/GenBank/DDBJ whole genome shotgun (WGS) entry which is preliminary data.</text>
</comment>
<dbReference type="EMBL" id="JACASI010000031">
    <property type="protein sequence ID" value="MCQ3830066.1"/>
    <property type="molecule type" value="Genomic_DNA"/>
</dbReference>
<organism evidence="1 2">
    <name type="scientific">Microbulbifer elongatus</name>
    <dbReference type="NCBI Taxonomy" id="86173"/>
    <lineage>
        <taxon>Bacteria</taxon>
        <taxon>Pseudomonadati</taxon>
        <taxon>Pseudomonadota</taxon>
        <taxon>Gammaproteobacteria</taxon>
        <taxon>Cellvibrionales</taxon>
        <taxon>Microbulbiferaceae</taxon>
        <taxon>Microbulbifer</taxon>
    </lineage>
</organism>
<gene>
    <name evidence="1" type="ORF">HXX02_11460</name>
</gene>
<evidence type="ECO:0000313" key="1">
    <source>
        <dbReference type="EMBL" id="MCQ3830066.1"/>
    </source>
</evidence>
<dbReference type="InterPro" id="IPR008557">
    <property type="entry name" value="PhoX"/>
</dbReference>
<keyword evidence="2" id="KW-1185">Reference proteome</keyword>
<protein>
    <submittedName>
        <fullName evidence="1">DUF839 domain-containing protein</fullName>
    </submittedName>
</protein>
<sequence length="583" mass="61728">MHSKDSLFTKNALAIAVLSALLLGGCADDGSNGQAGADGANGVDGIDGVDGADGQDGADGEDLTAAPALVRVATLPLGAEVTGVFKTDNGEVFFNVQHPSDTLPDGWNDAAVGAWTGVDIDNLDPRLASVPVPASDAPEAQVVQVATGEYQVLGRSGDTFAGALPFGFGAIVKGDASMALKQSQNPDFNAFIPTNADGSEGMLYVAWEDRPGAMNRVNLQRQQDGSWQVTGAADVDFSPVQGTLINCFGSVSPWGTPLTSEENYEAENTAHWNDPNYSTGYPNNADIDLLTDYLGGTYPNPYRYGYIVEITEPTSEAPVPVKLFTLGRMAHENPVVMPDRKTVYLTDDGGNKGFFKFVADTAGDLGAGTLYAAKVQQDATRDAAKAGFDITWIELGHASNAELESWIAEYDDIDRSDFVEGETSYITDAEIDAYANGTAPDSRVAFLETLRAAEAKGATVEFNKMEGININFNGAADNSVPYMYVAMSSVDYAMADGEGDIQVDANKCGIVYRLGLQSDYDVLRMEPVVVGGTYDGSAENRCAVDAIANPDNIEVLDDGRVLIGEDTGNHVNNALWVYNPAGK</sequence>
<dbReference type="RefSeq" id="WP_255875059.1">
    <property type="nucleotide sequence ID" value="NZ_JACASI010000031.1"/>
</dbReference>
<dbReference type="PANTHER" id="PTHR35399:SF2">
    <property type="entry name" value="DUF839 DOMAIN-CONTAINING PROTEIN"/>
    <property type="match status" value="1"/>
</dbReference>
<name>A0ABT1P1R8_9GAMM</name>
<dbReference type="Proteomes" id="UP001205566">
    <property type="component" value="Unassembled WGS sequence"/>
</dbReference>
<reference evidence="1" key="1">
    <citation type="thesis" date="2020" institute="Technische Universitat Dresden" country="Dresden, Germany">
        <title>The Agarolytic System of Microbulbifer elongatus PORT2, Isolated from Batu Karas, Pangandaran West Java Indonesia.</title>
        <authorList>
            <person name="Anggraeni S.R."/>
        </authorList>
    </citation>
    <scope>NUCLEOTIDE SEQUENCE</scope>
    <source>
        <strain evidence="1">PORT2</strain>
    </source>
</reference>
<dbReference type="PROSITE" id="PS51257">
    <property type="entry name" value="PROKAR_LIPOPROTEIN"/>
    <property type="match status" value="1"/>
</dbReference>
<proteinExistence type="predicted"/>
<accession>A0ABT1P1R8</accession>
<dbReference type="PANTHER" id="PTHR35399">
    <property type="entry name" value="SLR8030 PROTEIN"/>
    <property type="match status" value="1"/>
</dbReference>
<dbReference type="Pfam" id="PF05787">
    <property type="entry name" value="PhoX"/>
    <property type="match status" value="1"/>
</dbReference>
<evidence type="ECO:0000313" key="2">
    <source>
        <dbReference type="Proteomes" id="UP001205566"/>
    </source>
</evidence>